<feature type="transmembrane region" description="Helical" evidence="1">
    <location>
        <begin position="34"/>
        <end position="50"/>
    </location>
</feature>
<keyword evidence="1" id="KW-1133">Transmembrane helix</keyword>
<dbReference type="AlphaFoldDB" id="A0A5A9ZKL2"/>
<evidence type="ECO:0000313" key="3">
    <source>
        <dbReference type="Proteomes" id="UP000325291"/>
    </source>
</evidence>
<comment type="caution">
    <text evidence="2">The sequence shown here is derived from an EMBL/GenBank/DDBJ whole genome shotgun (WGS) entry which is preliminary data.</text>
</comment>
<evidence type="ECO:0000313" key="2">
    <source>
        <dbReference type="EMBL" id="KAA0917572.1"/>
    </source>
</evidence>
<dbReference type="RefSeq" id="WP_111362652.1">
    <property type="nucleotide sequence ID" value="NZ_JASHJG010000029.1"/>
</dbReference>
<proteinExistence type="predicted"/>
<reference evidence="2 3" key="1">
    <citation type="submission" date="2019-07" db="EMBL/GenBank/DDBJ databases">
        <title>Aquicoccus porphyridii gen. nov., sp. nov., isolated from a small marine red alga, Porphyridium marinum.</title>
        <authorList>
            <person name="Liu L."/>
        </authorList>
    </citation>
    <scope>NUCLEOTIDE SEQUENCE [LARGE SCALE GENOMIC DNA]</scope>
    <source>
        <strain evidence="2 3">L1 8-17</strain>
    </source>
</reference>
<dbReference type="EMBL" id="VINQ01000003">
    <property type="protein sequence ID" value="KAA0917572.1"/>
    <property type="molecule type" value="Genomic_DNA"/>
</dbReference>
<organism evidence="2 3">
    <name type="scientific">Aquicoccus porphyridii</name>
    <dbReference type="NCBI Taxonomy" id="1852029"/>
    <lineage>
        <taxon>Bacteria</taxon>
        <taxon>Pseudomonadati</taxon>
        <taxon>Pseudomonadota</taxon>
        <taxon>Alphaproteobacteria</taxon>
        <taxon>Rhodobacterales</taxon>
        <taxon>Paracoccaceae</taxon>
        <taxon>Aquicoccus</taxon>
    </lineage>
</organism>
<name>A0A5A9ZKL2_9RHOB</name>
<keyword evidence="3" id="KW-1185">Reference proteome</keyword>
<protein>
    <recommendedName>
        <fullName evidence="4">50S ribosomal protein L35</fullName>
    </recommendedName>
</protein>
<accession>A0A5A9ZKL2</accession>
<keyword evidence="1" id="KW-0472">Membrane</keyword>
<evidence type="ECO:0000256" key="1">
    <source>
        <dbReference type="SAM" id="Phobius"/>
    </source>
</evidence>
<keyword evidence="1" id="KW-0812">Transmembrane</keyword>
<gene>
    <name evidence="2" type="ORF">FLO80_05920</name>
</gene>
<evidence type="ECO:0008006" key="4">
    <source>
        <dbReference type="Google" id="ProtNLM"/>
    </source>
</evidence>
<dbReference type="Proteomes" id="UP000325291">
    <property type="component" value="Unassembled WGS sequence"/>
</dbReference>
<sequence length="74" mass="7844">MNYDLALTIGLLIGVFSIPAMVSALSDRRSPRVAAIVMIVAGGLVVYAVTQKPGGYRIDEIPDAIINVIARFIG</sequence>